<accession>A0ABY4BFG4</accession>
<protein>
    <submittedName>
        <fullName evidence="2">P63C domain-containing protein</fullName>
    </submittedName>
</protein>
<name>A0ABY4BFG4_9BACT</name>
<geneLocation type="plasmid" evidence="2 3">
    <name>unnamed1</name>
</geneLocation>
<organism evidence="2 3">
    <name type="scientific">Hymenobacter monticola</name>
    <dbReference type="NCBI Taxonomy" id="1705399"/>
    <lineage>
        <taxon>Bacteria</taxon>
        <taxon>Pseudomonadati</taxon>
        <taxon>Bacteroidota</taxon>
        <taxon>Cytophagia</taxon>
        <taxon>Cytophagales</taxon>
        <taxon>Hymenobacteraceae</taxon>
        <taxon>Hymenobacter</taxon>
    </lineage>
</organism>
<dbReference type="InterPro" id="IPR018874">
    <property type="entry name" value="Phage_Mx8_p63_C"/>
</dbReference>
<dbReference type="Pfam" id="PF10546">
    <property type="entry name" value="P63C"/>
    <property type="match status" value="1"/>
</dbReference>
<keyword evidence="2" id="KW-0614">Plasmid</keyword>
<dbReference type="EMBL" id="CP094535">
    <property type="protein sequence ID" value="UOE36481.1"/>
    <property type="molecule type" value="Genomic_DNA"/>
</dbReference>
<evidence type="ECO:0000313" key="3">
    <source>
        <dbReference type="Proteomes" id="UP000831390"/>
    </source>
</evidence>
<proteinExistence type="predicted"/>
<gene>
    <name evidence="2" type="ORF">MTP16_23625</name>
</gene>
<sequence>MKKAKKTNAPAETDNLASPGLLFENLRNVEISHEEKLERSLLSGLLLQQTDTLNRQRLELKKQRDHEAIELLGGSTTSLGTLKALIAAKRQPYEPRFPRSIPFFSEIYRLNGWHHLDPAYYIKPDEVGIWINELIYNRFSQEVLSTLRMFNPKRTGGGRLYKHF</sequence>
<keyword evidence="3" id="KW-1185">Reference proteome</keyword>
<dbReference type="Proteomes" id="UP000831390">
    <property type="component" value="Plasmid unnamed1"/>
</dbReference>
<feature type="domain" description="Bacteriophage Mx8 p63 C-terminal" evidence="1">
    <location>
        <begin position="82"/>
        <end position="164"/>
    </location>
</feature>
<evidence type="ECO:0000259" key="1">
    <source>
        <dbReference type="Pfam" id="PF10546"/>
    </source>
</evidence>
<reference evidence="2 3" key="1">
    <citation type="submission" date="2022-03" db="EMBL/GenBank/DDBJ databases">
        <title>Hymenobactersp. isolated from the air.</title>
        <authorList>
            <person name="Won M."/>
            <person name="Kwon S.-W."/>
        </authorList>
    </citation>
    <scope>NUCLEOTIDE SEQUENCE [LARGE SCALE GENOMIC DNA]</scope>
    <source>
        <strain evidence="2 3">KACC 22596</strain>
        <plasmid evidence="2 3">unnamed1</plasmid>
    </source>
</reference>
<evidence type="ECO:0000313" key="2">
    <source>
        <dbReference type="EMBL" id="UOE36481.1"/>
    </source>
</evidence>
<dbReference type="RefSeq" id="WP_243520386.1">
    <property type="nucleotide sequence ID" value="NZ_CP094535.1"/>
</dbReference>